<dbReference type="PROSITE" id="PS52029">
    <property type="entry name" value="LD_TPASE"/>
    <property type="match status" value="1"/>
</dbReference>
<organism evidence="8">
    <name type="scientific">Caldilineaceae bacterium SB0661_bin_32</name>
    <dbReference type="NCBI Taxonomy" id="2605255"/>
    <lineage>
        <taxon>Bacteria</taxon>
        <taxon>Bacillati</taxon>
        <taxon>Chloroflexota</taxon>
        <taxon>Caldilineae</taxon>
        <taxon>Caldilineales</taxon>
        <taxon>Caldilineaceae</taxon>
    </lineage>
</organism>
<dbReference type="GO" id="GO:0071972">
    <property type="term" value="F:peptidoglycan L,D-transpeptidase activity"/>
    <property type="evidence" value="ECO:0007669"/>
    <property type="project" value="TreeGrafter"/>
</dbReference>
<evidence type="ECO:0000256" key="6">
    <source>
        <dbReference type="PROSITE-ProRule" id="PRU01373"/>
    </source>
</evidence>
<feature type="active site" description="Nucleophile" evidence="6">
    <location>
        <position position="225"/>
    </location>
</feature>
<evidence type="ECO:0000256" key="5">
    <source>
        <dbReference type="ARBA" id="ARBA00023316"/>
    </source>
</evidence>
<dbReference type="InterPro" id="IPR038063">
    <property type="entry name" value="Transpep_catalytic_dom"/>
</dbReference>
<evidence type="ECO:0000256" key="1">
    <source>
        <dbReference type="ARBA" id="ARBA00004752"/>
    </source>
</evidence>
<accession>A0A6B1DC65</accession>
<dbReference type="SUPFAM" id="SSF141523">
    <property type="entry name" value="L,D-transpeptidase catalytic domain-like"/>
    <property type="match status" value="1"/>
</dbReference>
<proteinExistence type="predicted"/>
<dbReference type="GO" id="GO:0005576">
    <property type="term" value="C:extracellular region"/>
    <property type="evidence" value="ECO:0007669"/>
    <property type="project" value="TreeGrafter"/>
</dbReference>
<evidence type="ECO:0000313" key="8">
    <source>
        <dbReference type="EMBL" id="MYC96982.1"/>
    </source>
</evidence>
<name>A0A6B1DC65_9CHLR</name>
<keyword evidence="4 6" id="KW-0573">Peptidoglycan synthesis</keyword>
<dbReference type="GO" id="GO:0071555">
    <property type="term" value="P:cell wall organization"/>
    <property type="evidence" value="ECO:0007669"/>
    <property type="project" value="UniProtKB-UniRule"/>
</dbReference>
<dbReference type="PANTHER" id="PTHR30582">
    <property type="entry name" value="L,D-TRANSPEPTIDASE"/>
    <property type="match status" value="1"/>
</dbReference>
<dbReference type="GO" id="GO:0018104">
    <property type="term" value="P:peptidoglycan-protein cross-linking"/>
    <property type="evidence" value="ECO:0007669"/>
    <property type="project" value="TreeGrafter"/>
</dbReference>
<reference evidence="8" key="1">
    <citation type="submission" date="2019-09" db="EMBL/GenBank/DDBJ databases">
        <title>Characterisation of the sponge microbiome using genome-centric metagenomics.</title>
        <authorList>
            <person name="Engelberts J.P."/>
            <person name="Robbins S.J."/>
            <person name="De Goeij J.M."/>
            <person name="Aranda M."/>
            <person name="Bell S.C."/>
            <person name="Webster N.S."/>
        </authorList>
    </citation>
    <scope>NUCLEOTIDE SEQUENCE</scope>
    <source>
        <strain evidence="8">SB0661_bin_32</strain>
    </source>
</reference>
<dbReference type="UniPathway" id="UPA00219"/>
<dbReference type="GO" id="GO:0016740">
    <property type="term" value="F:transferase activity"/>
    <property type="evidence" value="ECO:0007669"/>
    <property type="project" value="UniProtKB-KW"/>
</dbReference>
<keyword evidence="5 6" id="KW-0961">Cell wall biogenesis/degradation</keyword>
<dbReference type="PANTHER" id="PTHR30582:SF2">
    <property type="entry name" value="L,D-TRANSPEPTIDASE YCIB-RELATED"/>
    <property type="match status" value="1"/>
</dbReference>
<comment type="pathway">
    <text evidence="1 6">Cell wall biogenesis; peptidoglycan biosynthesis.</text>
</comment>
<feature type="domain" description="L,D-TPase catalytic" evidence="7">
    <location>
        <begin position="130"/>
        <end position="254"/>
    </location>
</feature>
<feature type="active site" description="Proton donor/acceptor" evidence="6">
    <location>
        <position position="209"/>
    </location>
</feature>
<dbReference type="CDD" id="cd16913">
    <property type="entry name" value="YkuD_like"/>
    <property type="match status" value="1"/>
</dbReference>
<dbReference type="AlphaFoldDB" id="A0A6B1DC65"/>
<evidence type="ECO:0000256" key="3">
    <source>
        <dbReference type="ARBA" id="ARBA00022960"/>
    </source>
</evidence>
<comment type="caution">
    <text evidence="8">The sequence shown here is derived from an EMBL/GenBank/DDBJ whole genome shotgun (WGS) entry which is preliminary data.</text>
</comment>
<dbReference type="GO" id="GO:0008360">
    <property type="term" value="P:regulation of cell shape"/>
    <property type="evidence" value="ECO:0007669"/>
    <property type="project" value="UniProtKB-UniRule"/>
</dbReference>
<evidence type="ECO:0000256" key="4">
    <source>
        <dbReference type="ARBA" id="ARBA00022984"/>
    </source>
</evidence>
<dbReference type="EMBL" id="VXMH01000102">
    <property type="protein sequence ID" value="MYC96982.1"/>
    <property type="molecule type" value="Genomic_DNA"/>
</dbReference>
<dbReference type="Pfam" id="PF03734">
    <property type="entry name" value="YkuD"/>
    <property type="match status" value="1"/>
</dbReference>
<protein>
    <submittedName>
        <fullName evidence="8">L,D-transpeptidase</fullName>
    </submittedName>
</protein>
<evidence type="ECO:0000259" key="7">
    <source>
        <dbReference type="PROSITE" id="PS52029"/>
    </source>
</evidence>
<dbReference type="InterPro" id="IPR005490">
    <property type="entry name" value="LD_TPept_cat_dom"/>
</dbReference>
<keyword evidence="3 6" id="KW-0133">Cell shape</keyword>
<keyword evidence="2" id="KW-0808">Transferase</keyword>
<sequence length="265" mass="29525">MNRRRFSSFFRHGSLPAMAGKPGLSLVMALFCGLALNGWGHPGPAAAAERLVPFPQTPATEGTQAGLELLPPLPFRGATLDLPRVRKEREELLASANQAQMADSSDYPVSPNGATQLHLDVGRARLEGEKWIEVSLSDQMLYAWDGDQLVNEFLISSGVQTYPTITGVFRMWARTPSQTMSGGDRASGTYYNLPNVQWVQYFYGEFALHGTYWHNNFGTPMSHGCVNLTIEDAEWLFNWTFPEWDGAGGWIRTTENDATLVWVHR</sequence>
<dbReference type="Gene3D" id="2.40.440.10">
    <property type="entry name" value="L,D-transpeptidase catalytic domain-like"/>
    <property type="match status" value="1"/>
</dbReference>
<evidence type="ECO:0000256" key="2">
    <source>
        <dbReference type="ARBA" id="ARBA00022679"/>
    </source>
</evidence>
<gene>
    <name evidence="8" type="ORF">F4X14_18650</name>
</gene>
<dbReference type="InterPro" id="IPR050979">
    <property type="entry name" value="LD-transpeptidase"/>
</dbReference>